<sequence>MNNIVDVKDTIFQQAKLRNFAGYDPFDGLNARFFSHFPSLKDSIVGLAWIQLFKRSPINFRPLFGVPEKRNPKGIGLFVLGILEEYKSTKDSKLLAEAEELGNWLLEQNCAGDEWTSSCWGYHFDWKARAFFVPKGKPNVITTVYVSRALYQLGLQLGRDDMVNTALSSADFIVNHLYTNIDNQEFFAYIPGETAFVHNASLWAAAWVAFSASQTGNRKYRDLSLRIAARSAGQQSIDGSWVYGERHHHQFIDGFHTGYNLEALYEIKAALDTDVFDATIKKGLDYYINNFFEKDGTAKYYNTNRYPIDPHSVAQAIITLIKVDPTSEHIALAKKILNNSVDTLYSAEKKQFIYQKNNRFSIGINYIRWTQAWMYYSFSVYSNQNHNHS</sequence>
<proteinExistence type="predicted"/>
<reference evidence="1 2" key="1">
    <citation type="journal article" date="2012" name="Science">
        <title>Ecological populations of bacteria act as socially cohesive units of antibiotic production and resistance.</title>
        <authorList>
            <person name="Cordero O.X."/>
            <person name="Wildschutte H."/>
            <person name="Kirkup B."/>
            <person name="Proehl S."/>
            <person name="Ngo L."/>
            <person name="Hussain F."/>
            <person name="Le Roux F."/>
            <person name="Mincer T."/>
            <person name="Polz M.F."/>
        </authorList>
    </citation>
    <scope>NUCLEOTIDE SEQUENCE [LARGE SCALE GENOMIC DNA]</scope>
    <source>
        <strain evidence="1 2">FF-238</strain>
    </source>
</reference>
<gene>
    <name evidence="1" type="ORF">A130_08250</name>
</gene>
<dbReference type="Proteomes" id="UP000094165">
    <property type="component" value="Unassembled WGS sequence"/>
</dbReference>
<comment type="caution">
    <text evidence="1">The sequence shown here is derived from an EMBL/GenBank/DDBJ whole genome shotgun (WGS) entry which is preliminary data.</text>
</comment>
<dbReference type="RefSeq" id="WP_017053503.1">
    <property type="nucleotide sequence ID" value="NZ_AJYW02000298.1"/>
</dbReference>
<dbReference type="GO" id="GO:0005975">
    <property type="term" value="P:carbohydrate metabolic process"/>
    <property type="evidence" value="ECO:0007669"/>
    <property type="project" value="InterPro"/>
</dbReference>
<dbReference type="SUPFAM" id="SSF48208">
    <property type="entry name" value="Six-hairpin glycosidases"/>
    <property type="match status" value="1"/>
</dbReference>
<dbReference type="InterPro" id="IPR008928">
    <property type="entry name" value="6-hairpin_glycosidase_sf"/>
</dbReference>
<evidence type="ECO:0000313" key="1">
    <source>
        <dbReference type="EMBL" id="OEE71109.1"/>
    </source>
</evidence>
<keyword evidence="2" id="KW-1185">Reference proteome</keyword>
<protein>
    <submittedName>
        <fullName evidence="1">Aspartate-semialdehyde dehydrogenase</fullName>
    </submittedName>
</protein>
<dbReference type="AlphaFoldDB" id="A0A1E5CMQ2"/>
<evidence type="ECO:0000313" key="2">
    <source>
        <dbReference type="Proteomes" id="UP000094165"/>
    </source>
</evidence>
<organism evidence="1 2">
    <name type="scientific">Vibrio genomosp. F6 str. FF-238</name>
    <dbReference type="NCBI Taxonomy" id="1191298"/>
    <lineage>
        <taxon>Bacteria</taxon>
        <taxon>Pseudomonadati</taxon>
        <taxon>Pseudomonadota</taxon>
        <taxon>Gammaproteobacteria</taxon>
        <taxon>Vibrionales</taxon>
        <taxon>Vibrionaceae</taxon>
        <taxon>Vibrio</taxon>
    </lineage>
</organism>
<dbReference type="EMBL" id="AJYW02000298">
    <property type="protein sequence ID" value="OEE71109.1"/>
    <property type="molecule type" value="Genomic_DNA"/>
</dbReference>
<name>A0A1E5CMQ2_9VIBR</name>
<accession>A0A1E5CMQ2</accession>